<accession>A0A0C4YNN1</accession>
<keyword evidence="8" id="KW-1185">Reference proteome</keyword>
<proteinExistence type="inferred from homology"/>
<dbReference type="Pfam" id="PF02561">
    <property type="entry name" value="FliS"/>
    <property type="match status" value="1"/>
</dbReference>
<keyword evidence="7" id="KW-0966">Cell projection</keyword>
<dbReference type="PANTHER" id="PTHR34773:SF1">
    <property type="entry name" value="FLAGELLAR SECRETION CHAPERONE FLIS"/>
    <property type="match status" value="1"/>
</dbReference>
<dbReference type="GO" id="GO:0071973">
    <property type="term" value="P:bacterial-type flagellum-dependent cell motility"/>
    <property type="evidence" value="ECO:0007669"/>
    <property type="project" value="TreeGrafter"/>
</dbReference>
<evidence type="ECO:0000256" key="5">
    <source>
        <dbReference type="ARBA" id="ARBA00023186"/>
    </source>
</evidence>
<name>A0A0C4YNN1_9BURK</name>
<dbReference type="Gene3D" id="1.20.120.340">
    <property type="entry name" value="Flagellar protein FliS"/>
    <property type="match status" value="1"/>
</dbReference>
<evidence type="ECO:0000313" key="8">
    <source>
        <dbReference type="Proteomes" id="UP000031843"/>
    </source>
</evidence>
<evidence type="ECO:0000256" key="6">
    <source>
        <dbReference type="PIRNR" id="PIRNR039090"/>
    </source>
</evidence>
<dbReference type="InterPro" id="IPR003713">
    <property type="entry name" value="FliS"/>
</dbReference>
<dbReference type="PANTHER" id="PTHR34773">
    <property type="entry name" value="FLAGELLAR SECRETION CHAPERONE FLIS"/>
    <property type="match status" value="1"/>
</dbReference>
<dbReference type="InterPro" id="IPR036584">
    <property type="entry name" value="FliS_sf"/>
</dbReference>
<keyword evidence="3 6" id="KW-0963">Cytoplasm</keyword>
<dbReference type="GO" id="GO:0044780">
    <property type="term" value="P:bacterial-type flagellum assembly"/>
    <property type="evidence" value="ECO:0007669"/>
    <property type="project" value="InterPro"/>
</dbReference>
<dbReference type="GO" id="GO:0005829">
    <property type="term" value="C:cytosol"/>
    <property type="evidence" value="ECO:0007669"/>
    <property type="project" value="UniProtKB-SubCell"/>
</dbReference>
<sequence length="148" mass="15952">MYARTAVNAYTNVGHETGAMSASPHRLIVMLFDGARAAIARAKFHMEAGKIAEKGKAVSNAINIIESGLRASLDHGASAELAGNLDALYDYMTRQLMLANLHNDESRFNEVDKLLADIASAWRQIDPDAVPEPAPQAFMPREAVSIGS</sequence>
<dbReference type="NCBIfam" id="TIGR00208">
    <property type="entry name" value="fliS"/>
    <property type="match status" value="1"/>
</dbReference>
<keyword evidence="7" id="KW-0969">Cilium</keyword>
<evidence type="ECO:0000256" key="4">
    <source>
        <dbReference type="ARBA" id="ARBA00022795"/>
    </source>
</evidence>
<evidence type="ECO:0000313" key="7">
    <source>
        <dbReference type="EMBL" id="AJG22181.1"/>
    </source>
</evidence>
<dbReference type="CDD" id="cd16098">
    <property type="entry name" value="FliS"/>
    <property type="match status" value="1"/>
</dbReference>
<gene>
    <name evidence="7" type="ORF">RR42_s0588</name>
</gene>
<keyword evidence="5" id="KW-0143">Chaperone</keyword>
<evidence type="ECO:0000256" key="1">
    <source>
        <dbReference type="ARBA" id="ARBA00004514"/>
    </source>
</evidence>
<dbReference type="KEGG" id="cbw:RR42_s0588"/>
<dbReference type="STRING" id="68895.RR42_s0588"/>
<dbReference type="OrthoDB" id="9792010at2"/>
<dbReference type="PIRSF" id="PIRSF039090">
    <property type="entry name" value="Flis"/>
    <property type="match status" value="1"/>
</dbReference>
<evidence type="ECO:0000256" key="2">
    <source>
        <dbReference type="ARBA" id="ARBA00008787"/>
    </source>
</evidence>
<keyword evidence="7" id="KW-0282">Flagellum</keyword>
<evidence type="ECO:0000256" key="3">
    <source>
        <dbReference type="ARBA" id="ARBA00022490"/>
    </source>
</evidence>
<comment type="similarity">
    <text evidence="2 6">Belongs to the FliS family.</text>
</comment>
<protein>
    <recommendedName>
        <fullName evidence="6">Flagellar secretion chaperone FliS</fullName>
    </recommendedName>
</protein>
<organism evidence="7 8">
    <name type="scientific">Cupriavidus basilensis</name>
    <dbReference type="NCBI Taxonomy" id="68895"/>
    <lineage>
        <taxon>Bacteria</taxon>
        <taxon>Pseudomonadati</taxon>
        <taxon>Pseudomonadota</taxon>
        <taxon>Betaproteobacteria</taxon>
        <taxon>Burkholderiales</taxon>
        <taxon>Burkholderiaceae</taxon>
        <taxon>Cupriavidus</taxon>
    </lineage>
</organism>
<dbReference type="SUPFAM" id="SSF101116">
    <property type="entry name" value="Flagellar export chaperone FliS"/>
    <property type="match status" value="1"/>
</dbReference>
<reference evidence="7 8" key="1">
    <citation type="journal article" date="2015" name="Genome Announc.">
        <title>Complete Genome Sequence of Cupriavidus basilensis 4G11, Isolated from the Oak Ridge Field Research Center Site.</title>
        <authorList>
            <person name="Ray J."/>
            <person name="Waters R.J."/>
            <person name="Skerker J.M."/>
            <person name="Kuehl J.V."/>
            <person name="Price M.N."/>
            <person name="Huang J."/>
            <person name="Chakraborty R."/>
            <person name="Arkin A.P."/>
            <person name="Deutschbauer A."/>
        </authorList>
    </citation>
    <scope>NUCLEOTIDE SEQUENCE [LARGE SCALE GENOMIC DNA]</scope>
    <source>
        <strain evidence="7">4G11</strain>
    </source>
</reference>
<keyword evidence="4 6" id="KW-1005">Bacterial flagellum biogenesis</keyword>
<comment type="subcellular location">
    <subcellularLocation>
        <location evidence="1 6">Cytoplasm</location>
        <location evidence="1 6">Cytosol</location>
    </subcellularLocation>
</comment>
<dbReference type="AlphaFoldDB" id="A0A0C4YNN1"/>
<dbReference type="RefSeq" id="WP_043353499.1">
    <property type="nucleotide sequence ID" value="NZ_CP010537.1"/>
</dbReference>
<dbReference type="EMBL" id="CP010537">
    <property type="protein sequence ID" value="AJG22181.1"/>
    <property type="molecule type" value="Genomic_DNA"/>
</dbReference>
<dbReference type="Proteomes" id="UP000031843">
    <property type="component" value="Chromosome secondary"/>
</dbReference>